<evidence type="ECO:0000313" key="3">
    <source>
        <dbReference type="Proteomes" id="UP000733379"/>
    </source>
</evidence>
<reference evidence="2 3" key="1">
    <citation type="submission" date="2021-06" db="EMBL/GenBank/DDBJ databases">
        <title>Actinomycetes sequencing.</title>
        <authorList>
            <person name="Shan Q."/>
        </authorList>
    </citation>
    <scope>NUCLEOTIDE SEQUENCE [LARGE SCALE GENOMIC DNA]</scope>
    <source>
        <strain evidence="2 3">NEAU-G5</strain>
    </source>
</reference>
<dbReference type="InterPro" id="IPR010982">
    <property type="entry name" value="Lambda_DNA-bd_dom_sf"/>
</dbReference>
<name>A0ABS6B3V5_9NOCA</name>
<dbReference type="EMBL" id="JAHKNI010000009">
    <property type="protein sequence ID" value="MBU3064998.1"/>
    <property type="molecule type" value="Genomic_DNA"/>
</dbReference>
<dbReference type="PROSITE" id="PS50943">
    <property type="entry name" value="HTH_CROC1"/>
    <property type="match status" value="1"/>
</dbReference>
<dbReference type="InterPro" id="IPR001387">
    <property type="entry name" value="Cro/C1-type_HTH"/>
</dbReference>
<gene>
    <name evidence="2" type="ORF">KO481_26135</name>
</gene>
<feature type="domain" description="HTH cro/C1-type" evidence="1">
    <location>
        <begin position="38"/>
        <end position="83"/>
    </location>
</feature>
<sequence>MEPVTSSPPVSFADRLNQLLDERAARTGVAMSLSQFAADLQARTGVILSKAYVAALRKGQAPEPRLDVVRGLARYFGVKPAYFLDGTPDLPEEIPSDLAAAMRRSGIRQIGLRAAGLSDESLRHLIGIVDNIRALEGLPPHPGDTDS</sequence>
<dbReference type="Proteomes" id="UP000733379">
    <property type="component" value="Unassembled WGS sequence"/>
</dbReference>
<evidence type="ECO:0000259" key="1">
    <source>
        <dbReference type="PROSITE" id="PS50943"/>
    </source>
</evidence>
<keyword evidence="3" id="KW-1185">Reference proteome</keyword>
<accession>A0ABS6B3V5</accession>
<organism evidence="2 3">
    <name type="scientific">Nocardia albiluteola</name>
    <dbReference type="NCBI Taxonomy" id="2842303"/>
    <lineage>
        <taxon>Bacteria</taxon>
        <taxon>Bacillati</taxon>
        <taxon>Actinomycetota</taxon>
        <taxon>Actinomycetes</taxon>
        <taxon>Mycobacteriales</taxon>
        <taxon>Nocardiaceae</taxon>
        <taxon>Nocardia</taxon>
    </lineage>
</organism>
<dbReference type="Gene3D" id="1.10.260.40">
    <property type="entry name" value="lambda repressor-like DNA-binding domains"/>
    <property type="match status" value="1"/>
</dbReference>
<protein>
    <submittedName>
        <fullName evidence="2">Helix-turn-helix transcriptional regulator</fullName>
    </submittedName>
</protein>
<comment type="caution">
    <text evidence="2">The sequence shown here is derived from an EMBL/GenBank/DDBJ whole genome shotgun (WGS) entry which is preliminary data.</text>
</comment>
<evidence type="ECO:0000313" key="2">
    <source>
        <dbReference type="EMBL" id="MBU3064998.1"/>
    </source>
</evidence>
<proteinExistence type="predicted"/>
<dbReference type="CDD" id="cd00093">
    <property type="entry name" value="HTH_XRE"/>
    <property type="match status" value="1"/>
</dbReference>